<protein>
    <submittedName>
        <fullName evidence="2">T9SS type A sorting domain-containing protein</fullName>
    </submittedName>
</protein>
<comment type="caution">
    <text evidence="2">The sequence shown here is derived from an EMBL/GenBank/DDBJ whole genome shotgun (WGS) entry which is preliminary data.</text>
</comment>
<dbReference type="Proteomes" id="UP000612233">
    <property type="component" value="Unassembled WGS sequence"/>
</dbReference>
<proteinExistence type="predicted"/>
<sequence length="394" mass="41295">MLSSSFISCLRLLTSLLLISSFRLEVARAQTPYPLTSGLYSEDFSSIGTWTTNFGGPTQATRYSAASPVSGTGQPTQNSVFATGFSGGVQRGTQTIVLLATGTNDGGNAAAFDLNLNFTGTTAGTISLAWASVNNQTGNRQATFKLQTNTGAAGTFVDLPGSAVVVVNGTPSTGQLTNLSLPAAFDNMANAKIRFFLVTSSGGTFGSRPRISLDNVEVKASSVPLPITLVSFTAKAIGRDAQLTWRTAQEVNNRAFVVERSLDGHTFSAAHTIAGRGTSSAEHTYAHTDLGALDVDRTVYYRLQQVDTDGSAHYSPIVAIRSAAGVSAAFYLLPNPARGQVQLIGALSPTLQLLDLTGRVLRTQASTQPVALTGLNPGIYLVHCGSHSARLQVE</sequence>
<reference evidence="2" key="1">
    <citation type="submission" date="2020-09" db="EMBL/GenBank/DDBJ databases">
        <authorList>
            <person name="Kim M.K."/>
        </authorList>
    </citation>
    <scope>NUCLEOTIDE SEQUENCE</scope>
    <source>
        <strain evidence="2">BT664</strain>
    </source>
</reference>
<keyword evidence="3" id="KW-1185">Reference proteome</keyword>
<dbReference type="RefSeq" id="WP_191003985.1">
    <property type="nucleotide sequence ID" value="NZ_JACXAD010000004.1"/>
</dbReference>
<organism evidence="2 3">
    <name type="scientific">Hymenobacter montanus</name>
    <dbReference type="NCBI Taxonomy" id="2771359"/>
    <lineage>
        <taxon>Bacteria</taxon>
        <taxon>Pseudomonadati</taxon>
        <taxon>Bacteroidota</taxon>
        <taxon>Cytophagia</taxon>
        <taxon>Cytophagales</taxon>
        <taxon>Hymenobacteraceae</taxon>
        <taxon>Hymenobacter</taxon>
    </lineage>
</organism>
<feature type="chain" id="PRO_5036957863" evidence="1">
    <location>
        <begin position="30"/>
        <end position="394"/>
    </location>
</feature>
<accession>A0A927BAH0</accession>
<feature type="signal peptide" evidence="1">
    <location>
        <begin position="1"/>
        <end position="29"/>
    </location>
</feature>
<evidence type="ECO:0000313" key="2">
    <source>
        <dbReference type="EMBL" id="MBD2767150.1"/>
    </source>
</evidence>
<gene>
    <name evidence="2" type="ORF">IC235_04475</name>
</gene>
<evidence type="ECO:0000256" key="1">
    <source>
        <dbReference type="SAM" id="SignalP"/>
    </source>
</evidence>
<evidence type="ECO:0000313" key="3">
    <source>
        <dbReference type="Proteomes" id="UP000612233"/>
    </source>
</evidence>
<keyword evidence="1" id="KW-0732">Signal</keyword>
<dbReference type="EMBL" id="JACXAD010000004">
    <property type="protein sequence ID" value="MBD2767150.1"/>
    <property type="molecule type" value="Genomic_DNA"/>
</dbReference>
<dbReference type="AlphaFoldDB" id="A0A927BAH0"/>
<dbReference type="InterPro" id="IPR013783">
    <property type="entry name" value="Ig-like_fold"/>
</dbReference>
<dbReference type="Gene3D" id="2.60.40.10">
    <property type="entry name" value="Immunoglobulins"/>
    <property type="match status" value="1"/>
</dbReference>
<name>A0A927BAH0_9BACT</name>